<evidence type="ECO:0000256" key="3">
    <source>
        <dbReference type="ARBA" id="ARBA00022723"/>
    </source>
</evidence>
<dbReference type="EMBL" id="CP010992">
    <property type="protein sequence ID" value="AMO21066.1"/>
    <property type="molecule type" value="Genomic_DNA"/>
</dbReference>
<dbReference type="PANTHER" id="PTHR47466:SF1">
    <property type="entry name" value="METALLOPROTEASE MEP1 (AFU_ORTHOLOGUE AFUA_1G07730)-RELATED"/>
    <property type="match status" value="1"/>
</dbReference>
<keyword evidence="5" id="KW-0378">Hydrolase</keyword>
<dbReference type="Proteomes" id="UP000304840">
    <property type="component" value="Chromosome"/>
</dbReference>
<dbReference type="PANTHER" id="PTHR47466">
    <property type="match status" value="1"/>
</dbReference>
<evidence type="ECO:0000313" key="12">
    <source>
        <dbReference type="Proteomes" id="UP000304840"/>
    </source>
</evidence>
<evidence type="ECO:0000313" key="11">
    <source>
        <dbReference type="EMBL" id="AMO21066.1"/>
    </source>
</evidence>
<reference evidence="12" key="1">
    <citation type="submission" date="2016-03" db="EMBL/GenBank/DDBJ databases">
        <title>Flavobacterium columnare strain B185, complete genome.</title>
        <authorList>
            <person name="Sundberg L.-R."/>
            <person name="Papponen P."/>
            <person name="Laanto E."/>
        </authorList>
    </citation>
    <scope>NUCLEOTIDE SEQUENCE [LARGE SCALE GENOMIC DNA]</scope>
    <source>
        <strain evidence="12">B185</strain>
    </source>
</reference>
<dbReference type="RefSeq" id="WP_138425683.1">
    <property type="nucleotide sequence ID" value="NZ_CP010992.1"/>
</dbReference>
<evidence type="ECO:0000256" key="6">
    <source>
        <dbReference type="ARBA" id="ARBA00022833"/>
    </source>
</evidence>
<dbReference type="Pfam" id="PF18962">
    <property type="entry name" value="Por_Secre_tail"/>
    <property type="match status" value="1"/>
</dbReference>
<proteinExistence type="inferred from homology"/>
<evidence type="ECO:0000259" key="10">
    <source>
        <dbReference type="Pfam" id="PF18962"/>
    </source>
</evidence>
<protein>
    <submittedName>
        <fullName evidence="11">T9SS type A sorting domain-containing protein</fullName>
    </submittedName>
</protein>
<accession>A0AAI8GBK5</accession>
<evidence type="ECO:0000259" key="9">
    <source>
        <dbReference type="Pfam" id="PF05572"/>
    </source>
</evidence>
<evidence type="ECO:0000256" key="5">
    <source>
        <dbReference type="ARBA" id="ARBA00022801"/>
    </source>
</evidence>
<keyword evidence="6" id="KW-0862">Zinc</keyword>
<gene>
    <name evidence="11" type="ORF">UN65_12625</name>
</gene>
<dbReference type="AlphaFoldDB" id="A0AAI8GBK5"/>
<dbReference type="SUPFAM" id="SSF55486">
    <property type="entry name" value="Metalloproteases ('zincins'), catalytic domain"/>
    <property type="match status" value="1"/>
</dbReference>
<name>A0AAI8GBK5_9FLAO</name>
<evidence type="ECO:0000256" key="8">
    <source>
        <dbReference type="ARBA" id="ARBA00023157"/>
    </source>
</evidence>
<dbReference type="GO" id="GO:0006508">
    <property type="term" value="P:proteolysis"/>
    <property type="evidence" value="ECO:0007669"/>
    <property type="project" value="UniProtKB-KW"/>
</dbReference>
<dbReference type="InterPro" id="IPR024079">
    <property type="entry name" value="MetalloPept_cat_dom_sf"/>
</dbReference>
<evidence type="ECO:0000256" key="1">
    <source>
        <dbReference type="ARBA" id="ARBA00008721"/>
    </source>
</evidence>
<dbReference type="GO" id="GO:0008237">
    <property type="term" value="F:metallopeptidase activity"/>
    <property type="evidence" value="ECO:0007669"/>
    <property type="project" value="UniProtKB-KW"/>
</dbReference>
<keyword evidence="8" id="KW-1015">Disulfide bond</keyword>
<organism evidence="11 12">
    <name type="scientific">Flavobacterium columnare</name>
    <dbReference type="NCBI Taxonomy" id="996"/>
    <lineage>
        <taxon>Bacteria</taxon>
        <taxon>Pseudomonadati</taxon>
        <taxon>Bacteroidota</taxon>
        <taxon>Flavobacteriia</taxon>
        <taxon>Flavobacteriales</taxon>
        <taxon>Flavobacteriaceae</taxon>
        <taxon>Flavobacterium</taxon>
    </lineage>
</organism>
<dbReference type="Gene3D" id="2.60.40.3080">
    <property type="match status" value="1"/>
</dbReference>
<evidence type="ECO:0000256" key="2">
    <source>
        <dbReference type="ARBA" id="ARBA00022670"/>
    </source>
</evidence>
<evidence type="ECO:0000256" key="7">
    <source>
        <dbReference type="ARBA" id="ARBA00023049"/>
    </source>
</evidence>
<keyword evidence="7" id="KW-0482">Metalloprotease</keyword>
<feature type="domain" description="Peptidase M43 pregnancy-associated plasma-A" evidence="9">
    <location>
        <begin position="228"/>
        <end position="316"/>
    </location>
</feature>
<dbReference type="InterPro" id="IPR026444">
    <property type="entry name" value="Secre_tail"/>
</dbReference>
<dbReference type="Pfam" id="PF05572">
    <property type="entry name" value="Peptidase_M43"/>
    <property type="match status" value="1"/>
</dbReference>
<feature type="domain" description="Secretion system C-terminal sorting" evidence="10">
    <location>
        <begin position="348"/>
        <end position="419"/>
    </location>
</feature>
<keyword evidence="2" id="KW-0645">Protease</keyword>
<comment type="similarity">
    <text evidence="1">Belongs to the peptidase M43B family.</text>
</comment>
<sequence length="422" mass="47451">MKIIFKLFLVVSVLGFAQNRKCGTESYMEEYLKDPKNKAIHYELQAKFKERFLKNTREEKTEDKLAEPIKIPVAVHFPMFTLVNENDKKCIAGLVQSQIDILNADYNGVNKDISKWSVDARMYPNTLNGKMNVQFVLATKNHPKESGLVDGVPAITFGTDFLNNSDSDLTWKGYMNLVVRQIPKVGPSERLGYSVLGGRPSQGHTVVINTFCFGSGLGCPGYVPVKNNDLGRTLTHELGHFFNLRHTFGDGKGCATGDDGIADTPKVGNASFGCLKPGSVPGCEPNEKVLTMNYMDYLDDPCMYMFTQQQAAAMKTYYDLISSQFVKDVFSQAPVVVNDVETKKDFNIYPVPFNDVLNVTFEKTPSSCAIQIVDRIGRIIYEMSNTRVEKEEKFDLSFLETGIYFIVLKFDNEEVIKKISKR</sequence>
<reference evidence="11 12" key="2">
    <citation type="submission" date="2019-05" db="EMBL/GenBank/DDBJ databases">
        <authorList>
            <person name="Ravantti J.J."/>
        </authorList>
    </citation>
    <scope>NUCLEOTIDE SEQUENCE [LARGE SCALE GENOMIC DNA]</scope>
    <source>
        <strain evidence="11 12">B185</strain>
    </source>
</reference>
<keyword evidence="4" id="KW-0732">Signal</keyword>
<keyword evidence="3" id="KW-0479">Metal-binding</keyword>
<dbReference type="Gene3D" id="3.40.390.10">
    <property type="entry name" value="Collagenase (Catalytic Domain)"/>
    <property type="match status" value="1"/>
</dbReference>
<dbReference type="NCBIfam" id="TIGR04183">
    <property type="entry name" value="Por_Secre_tail"/>
    <property type="match status" value="1"/>
</dbReference>
<dbReference type="GO" id="GO:0046872">
    <property type="term" value="F:metal ion binding"/>
    <property type="evidence" value="ECO:0007669"/>
    <property type="project" value="UniProtKB-KW"/>
</dbReference>
<dbReference type="InterPro" id="IPR008754">
    <property type="entry name" value="Peptidase_M43"/>
</dbReference>
<evidence type="ECO:0000256" key="4">
    <source>
        <dbReference type="ARBA" id="ARBA00022729"/>
    </source>
</evidence>